<gene>
    <name evidence="2" type="ORF">HMPREF0322_01104</name>
</gene>
<protein>
    <submittedName>
        <fullName evidence="2">Uncharacterized protein</fullName>
    </submittedName>
</protein>
<evidence type="ECO:0000313" key="3">
    <source>
        <dbReference type="Proteomes" id="UP000004416"/>
    </source>
</evidence>
<dbReference type="HOGENOM" id="CLU_1044874_0_0_9"/>
<name>G9XJH3_DESHA</name>
<comment type="caution">
    <text evidence="2">The sequence shown here is derived from an EMBL/GenBank/DDBJ whole genome shotgun (WGS) entry which is preliminary data.</text>
</comment>
<dbReference type="Pfam" id="PF23023">
    <property type="entry name" value="Anti-Pycsar_Apyc1"/>
    <property type="match status" value="1"/>
</dbReference>
<dbReference type="Gene3D" id="3.60.15.10">
    <property type="entry name" value="Ribonuclease Z/Hydroxyacylglutathione hydrolase-like"/>
    <property type="match status" value="1"/>
</dbReference>
<dbReference type="SUPFAM" id="SSF56281">
    <property type="entry name" value="Metallo-hydrolase/oxidoreductase"/>
    <property type="match status" value="1"/>
</dbReference>
<keyword evidence="1" id="KW-0378">Hydrolase</keyword>
<dbReference type="AlphaFoldDB" id="G9XJH3"/>
<evidence type="ECO:0000313" key="2">
    <source>
        <dbReference type="EMBL" id="EHL08197.1"/>
    </source>
</evidence>
<dbReference type="PATRIC" id="fig|537010.4.peg.1021"/>
<dbReference type="PANTHER" id="PTHR46018:SF2">
    <property type="entry name" value="ZINC PHOSPHODIESTERASE ELAC PROTEIN 1"/>
    <property type="match status" value="1"/>
</dbReference>
<accession>G9XJH3</accession>
<organism evidence="2 3">
    <name type="scientific">Desulfitobacterium hafniense DP7</name>
    <dbReference type="NCBI Taxonomy" id="537010"/>
    <lineage>
        <taxon>Bacteria</taxon>
        <taxon>Bacillati</taxon>
        <taxon>Bacillota</taxon>
        <taxon>Clostridia</taxon>
        <taxon>Eubacteriales</taxon>
        <taxon>Desulfitobacteriaceae</taxon>
        <taxon>Desulfitobacterium</taxon>
    </lineage>
</organism>
<dbReference type="GO" id="GO:0042781">
    <property type="term" value="F:3'-tRNA processing endoribonuclease activity"/>
    <property type="evidence" value="ECO:0007669"/>
    <property type="project" value="TreeGrafter"/>
</dbReference>
<dbReference type="EMBL" id="AFZX01000029">
    <property type="protein sequence ID" value="EHL08197.1"/>
    <property type="molecule type" value="Genomic_DNA"/>
</dbReference>
<dbReference type="Proteomes" id="UP000004416">
    <property type="component" value="Unassembled WGS sequence"/>
</dbReference>
<keyword evidence="1" id="KW-0255">Endonuclease</keyword>
<keyword evidence="1" id="KW-0540">Nuclease</keyword>
<dbReference type="InterPro" id="IPR036866">
    <property type="entry name" value="RibonucZ/Hydroxyglut_hydro"/>
</dbReference>
<sequence length="278" mass="31542">MIILNQMRCKSMQNLIVLGTGHALVTQCYNTCFALTNDDDYILIDGGGGNGILSQLQKAKIPYAKIHHAFVSHGHTDHLLGMVWVIRMIGSAMAAGKYEGDFKLYCHDELASALHALVKITMDKQIIDLISRRIHIISVADGQQEELLGHTFTFFDLHSAKAKQFGFKIHLDCDKKLAFIGDEPYHPLCQKYVENSDWLLCEAFCLYAERELFKPYEKNHSTVKDSCQLATLLNIKNLILWHTEDKNIGKRKALYTAEGKQYYKGNLFVPDDFDVIAL</sequence>
<evidence type="ECO:0000256" key="1">
    <source>
        <dbReference type="ARBA" id="ARBA00022759"/>
    </source>
</evidence>
<dbReference type="PANTHER" id="PTHR46018">
    <property type="entry name" value="ZINC PHOSPHODIESTERASE ELAC PROTEIN 1"/>
    <property type="match status" value="1"/>
</dbReference>
<reference evidence="2 3" key="1">
    <citation type="submission" date="2011-08" db="EMBL/GenBank/DDBJ databases">
        <authorList>
            <person name="Weinstock G."/>
            <person name="Sodergren E."/>
            <person name="Clifton S."/>
            <person name="Fulton L."/>
            <person name="Fulton B."/>
            <person name="Courtney L."/>
            <person name="Fronick C."/>
            <person name="Harrison M."/>
            <person name="Strong C."/>
            <person name="Farmer C."/>
            <person name="Delahaunty K."/>
            <person name="Markovic C."/>
            <person name="Hall O."/>
            <person name="Minx P."/>
            <person name="Tomlinson C."/>
            <person name="Mitreva M."/>
            <person name="Hou S."/>
            <person name="Chen J."/>
            <person name="Wollam A."/>
            <person name="Pepin K.H."/>
            <person name="Johnson M."/>
            <person name="Bhonagiri V."/>
            <person name="Zhang X."/>
            <person name="Suruliraj S."/>
            <person name="Warren W."/>
            <person name="Chinwalla A."/>
            <person name="Mardis E.R."/>
            <person name="Wilson R.K."/>
        </authorList>
    </citation>
    <scope>NUCLEOTIDE SEQUENCE [LARGE SCALE GENOMIC DNA]</scope>
    <source>
        <strain evidence="2 3">DP7</strain>
    </source>
</reference>
<proteinExistence type="predicted"/>